<evidence type="ECO:0000256" key="1">
    <source>
        <dbReference type="SAM" id="MobiDB-lite"/>
    </source>
</evidence>
<sequence>MSPVIEQVVVQASAEDPVAHTAGAADPVTVQAADAPPAAPAAPSDAGGATPAGGAAPSGAAPSSGNVEALAQQLFPAVMRRLKAELLVDRERRGIRTDPW</sequence>
<dbReference type="EMBL" id="VDMP01000024">
    <property type="protein sequence ID" value="TNM39702.1"/>
    <property type="molecule type" value="Genomic_DNA"/>
</dbReference>
<name>A0A5C4VUW1_9ACTN</name>
<gene>
    <name evidence="2" type="ORF">FHP29_12610</name>
</gene>
<organism evidence="2 3">
    <name type="scientific">Nocardioides albidus</name>
    <dbReference type="NCBI Taxonomy" id="1517589"/>
    <lineage>
        <taxon>Bacteria</taxon>
        <taxon>Bacillati</taxon>
        <taxon>Actinomycetota</taxon>
        <taxon>Actinomycetes</taxon>
        <taxon>Propionibacteriales</taxon>
        <taxon>Nocardioidaceae</taxon>
        <taxon>Nocardioides</taxon>
    </lineage>
</organism>
<keyword evidence="3" id="KW-1185">Reference proteome</keyword>
<feature type="region of interest" description="Disordered" evidence="1">
    <location>
        <begin position="18"/>
        <end position="66"/>
    </location>
</feature>
<evidence type="ECO:0000313" key="2">
    <source>
        <dbReference type="EMBL" id="TNM39702.1"/>
    </source>
</evidence>
<feature type="compositionally biased region" description="Low complexity" evidence="1">
    <location>
        <begin position="24"/>
        <end position="65"/>
    </location>
</feature>
<reference evidence="2 3" key="1">
    <citation type="journal article" date="2016" name="Int. J. Syst. Evol. Microbiol.">
        <title>Nocardioides albidus sp. nov., an actinobacterium isolated from garden soil.</title>
        <authorList>
            <person name="Singh H."/>
            <person name="Du J."/>
            <person name="Trinh H."/>
            <person name="Won K."/>
            <person name="Yang J.E."/>
            <person name="Yin C."/>
            <person name="Kook M."/>
            <person name="Yi T.H."/>
        </authorList>
    </citation>
    <scope>NUCLEOTIDE SEQUENCE [LARGE SCALE GENOMIC DNA]</scope>
    <source>
        <strain evidence="2 3">CCTCC AB 2015297</strain>
    </source>
</reference>
<accession>A0A5C4VUW1</accession>
<evidence type="ECO:0000313" key="3">
    <source>
        <dbReference type="Proteomes" id="UP000313231"/>
    </source>
</evidence>
<comment type="caution">
    <text evidence="2">The sequence shown here is derived from an EMBL/GenBank/DDBJ whole genome shotgun (WGS) entry which is preliminary data.</text>
</comment>
<protein>
    <submittedName>
        <fullName evidence="2">Uncharacterized protein</fullName>
    </submittedName>
</protein>
<proteinExistence type="predicted"/>
<dbReference type="AlphaFoldDB" id="A0A5C4VUW1"/>
<dbReference type="Proteomes" id="UP000313231">
    <property type="component" value="Unassembled WGS sequence"/>
</dbReference>